<keyword evidence="5" id="KW-1185">Reference proteome</keyword>
<protein>
    <recommendedName>
        <fullName evidence="3">Retrotransposon gag domain-containing protein</fullName>
    </recommendedName>
</protein>
<dbReference type="InterPro" id="IPR032567">
    <property type="entry name" value="RTL1-rel"/>
</dbReference>
<evidence type="ECO:0000256" key="1">
    <source>
        <dbReference type="SAM" id="MobiDB-lite"/>
    </source>
</evidence>
<evidence type="ECO:0000313" key="4">
    <source>
        <dbReference type="Ensembl" id="ENSPMGP00000019325.1"/>
    </source>
</evidence>
<evidence type="ECO:0000256" key="2">
    <source>
        <dbReference type="SAM" id="SignalP"/>
    </source>
</evidence>
<organism evidence="4 5">
    <name type="scientific">Periophthalmus magnuspinnatus</name>
    <dbReference type="NCBI Taxonomy" id="409849"/>
    <lineage>
        <taxon>Eukaryota</taxon>
        <taxon>Metazoa</taxon>
        <taxon>Chordata</taxon>
        <taxon>Craniata</taxon>
        <taxon>Vertebrata</taxon>
        <taxon>Euteleostomi</taxon>
        <taxon>Actinopterygii</taxon>
        <taxon>Neopterygii</taxon>
        <taxon>Teleostei</taxon>
        <taxon>Neoteleostei</taxon>
        <taxon>Acanthomorphata</taxon>
        <taxon>Gobiaria</taxon>
        <taxon>Gobiiformes</taxon>
        <taxon>Gobioidei</taxon>
        <taxon>Gobiidae</taxon>
        <taxon>Oxudercinae</taxon>
        <taxon>Periophthalmus</taxon>
    </lineage>
</organism>
<feature type="compositionally biased region" description="Polar residues" evidence="1">
    <location>
        <begin position="277"/>
        <end position="292"/>
    </location>
</feature>
<feature type="compositionally biased region" description="Pro residues" evidence="1">
    <location>
        <begin position="258"/>
        <end position="272"/>
    </location>
</feature>
<proteinExistence type="predicted"/>
<evidence type="ECO:0000313" key="5">
    <source>
        <dbReference type="Proteomes" id="UP000261520"/>
    </source>
</evidence>
<accession>A0A3B4ARJ0</accession>
<dbReference type="AlphaFoldDB" id="A0A3B4ARJ0"/>
<keyword evidence="2" id="KW-0732">Signal</keyword>
<dbReference type="STRING" id="409849.ENSPMGP00000019325"/>
<reference evidence="4" key="2">
    <citation type="submission" date="2025-09" db="UniProtKB">
        <authorList>
            <consortium name="Ensembl"/>
        </authorList>
    </citation>
    <scope>IDENTIFICATION</scope>
</reference>
<dbReference type="Ensembl" id="ENSPMGT00000020601.1">
    <property type="protein sequence ID" value="ENSPMGP00000019325.1"/>
    <property type="gene ID" value="ENSPMGG00000015702.1"/>
</dbReference>
<evidence type="ECO:0000259" key="3">
    <source>
        <dbReference type="Pfam" id="PF03732"/>
    </source>
</evidence>
<sequence length="292" mass="31564">MAVCLSSCVLSPYLSAWSWEESLTPPACTWSASLQSPSPAAEYLRARQYTLEARLSACKRECSSLSLCILLPACLPLTGFLPLLRCLFSRSFLLLPLRAIAALLASSPPTPAAAAVGTAPLLRSPESRGTDPDPYSGHPGLFRGFMFQCTLLFQQCPARFDSDAAKIRYICGLLRGRALQWVEARLSNTAPDNLNYENFVTAFKLVFDHPHYQADAAARLFSLAKGRRPVAEYAILDASGGGRQRTDWTDSAKSPRGSPVPPDSISPLPIAPGPGTLSLTPSHGSSLTRRVR</sequence>
<feature type="domain" description="Retrotransposon gag" evidence="3">
    <location>
        <begin position="173"/>
        <end position="234"/>
    </location>
</feature>
<dbReference type="Proteomes" id="UP000261520">
    <property type="component" value="Unplaced"/>
</dbReference>
<feature type="signal peptide" evidence="2">
    <location>
        <begin position="1"/>
        <end position="16"/>
    </location>
</feature>
<dbReference type="Pfam" id="PF03732">
    <property type="entry name" value="Retrotrans_gag"/>
    <property type="match status" value="1"/>
</dbReference>
<feature type="chain" id="PRO_5017417781" description="Retrotransposon gag domain-containing protein" evidence="2">
    <location>
        <begin position="17"/>
        <end position="292"/>
    </location>
</feature>
<feature type="region of interest" description="Disordered" evidence="1">
    <location>
        <begin position="240"/>
        <end position="292"/>
    </location>
</feature>
<dbReference type="PANTHER" id="PTHR15503">
    <property type="entry name" value="LDOC1 RELATED"/>
    <property type="match status" value="1"/>
</dbReference>
<dbReference type="InterPro" id="IPR005162">
    <property type="entry name" value="Retrotrans_gag_dom"/>
</dbReference>
<name>A0A3B4ARJ0_9GOBI</name>
<dbReference type="PANTHER" id="PTHR15503:SF22">
    <property type="entry name" value="TRANSPOSON TY3-I GAG POLYPROTEIN"/>
    <property type="match status" value="1"/>
</dbReference>
<reference evidence="4" key="1">
    <citation type="submission" date="2025-08" db="UniProtKB">
        <authorList>
            <consortium name="Ensembl"/>
        </authorList>
    </citation>
    <scope>IDENTIFICATION</scope>
</reference>